<sequence length="137" mass="15556">MESNNVGYGIGDSSYKMAGELPGIIKLVNEFYDNMDTLSKAKNIRSMHSTDLSDSKKKLSYFLSGWLGGPKLYTKHYGSINIPMAHKHLKVGIEESEAWLLCMKKSVDNQPYEKAFKLYLMDQLSVPAERIRMISNQ</sequence>
<comment type="caution">
    <text evidence="6">The sequence shown here is derived from an EMBL/GenBank/DDBJ whole genome shotgun (WGS) entry which is preliminary data.</text>
</comment>
<reference evidence="6 7" key="1">
    <citation type="submission" date="2024-02" db="EMBL/GenBank/DDBJ databases">
        <title>Bacteria isolated from the canopy kelp, Nereocystis luetkeana.</title>
        <authorList>
            <person name="Pfister C.A."/>
            <person name="Younker I.T."/>
            <person name="Light S.H."/>
        </authorList>
    </citation>
    <scope>NUCLEOTIDE SEQUENCE [LARGE SCALE GENOMIC DNA]</scope>
    <source>
        <strain evidence="6 7">TI.2.07</strain>
    </source>
</reference>
<comment type="similarity">
    <text evidence="5">Belongs to the truncated hemoglobin family. Group II subfamily.</text>
</comment>
<evidence type="ECO:0000313" key="7">
    <source>
        <dbReference type="Proteomes" id="UP001366060"/>
    </source>
</evidence>
<keyword evidence="4" id="KW-0408">Iron</keyword>
<evidence type="ECO:0000256" key="1">
    <source>
        <dbReference type="ARBA" id="ARBA00022448"/>
    </source>
</evidence>
<dbReference type="Gene3D" id="1.10.490.10">
    <property type="entry name" value="Globins"/>
    <property type="match status" value="1"/>
</dbReference>
<evidence type="ECO:0000256" key="5">
    <source>
        <dbReference type="ARBA" id="ARBA00034496"/>
    </source>
</evidence>
<dbReference type="InterPro" id="IPR012292">
    <property type="entry name" value="Globin/Proto"/>
</dbReference>
<dbReference type="Proteomes" id="UP001366060">
    <property type="component" value="Unassembled WGS sequence"/>
</dbReference>
<keyword evidence="7" id="KW-1185">Reference proteome</keyword>
<evidence type="ECO:0000256" key="4">
    <source>
        <dbReference type="ARBA" id="ARBA00023004"/>
    </source>
</evidence>
<proteinExistence type="inferred from homology"/>
<dbReference type="InterPro" id="IPR001486">
    <property type="entry name" value="Hemoglobin_trunc"/>
</dbReference>
<dbReference type="CDD" id="cd14773">
    <property type="entry name" value="TrHb2_PhHbO-like_O"/>
    <property type="match status" value="1"/>
</dbReference>
<gene>
    <name evidence="6" type="ORF">V6255_08895</name>
</gene>
<keyword evidence="3" id="KW-0479">Metal-binding</keyword>
<dbReference type="PANTHER" id="PTHR47366">
    <property type="entry name" value="TWO-ON-TWO HEMOGLOBIN-3"/>
    <property type="match status" value="1"/>
</dbReference>
<evidence type="ECO:0000256" key="3">
    <source>
        <dbReference type="ARBA" id="ARBA00022723"/>
    </source>
</evidence>
<dbReference type="EMBL" id="JBAKBA010000017">
    <property type="protein sequence ID" value="MEL0659256.1"/>
    <property type="molecule type" value="Genomic_DNA"/>
</dbReference>
<protein>
    <submittedName>
        <fullName evidence="6">Group II truncated hemoglobin</fullName>
    </submittedName>
</protein>
<dbReference type="Pfam" id="PF01152">
    <property type="entry name" value="Bac_globin"/>
    <property type="match status" value="1"/>
</dbReference>
<evidence type="ECO:0000256" key="2">
    <source>
        <dbReference type="ARBA" id="ARBA00022617"/>
    </source>
</evidence>
<dbReference type="InterPro" id="IPR009050">
    <property type="entry name" value="Globin-like_sf"/>
</dbReference>
<dbReference type="SUPFAM" id="SSF46458">
    <property type="entry name" value="Globin-like"/>
    <property type="match status" value="1"/>
</dbReference>
<keyword evidence="2" id="KW-0349">Heme</keyword>
<organism evidence="6 7">
    <name type="scientific">Psychromonas arctica</name>
    <dbReference type="NCBI Taxonomy" id="168275"/>
    <lineage>
        <taxon>Bacteria</taxon>
        <taxon>Pseudomonadati</taxon>
        <taxon>Pseudomonadota</taxon>
        <taxon>Gammaproteobacteria</taxon>
        <taxon>Alteromonadales</taxon>
        <taxon>Psychromonadaceae</taxon>
        <taxon>Psychromonas</taxon>
    </lineage>
</organism>
<evidence type="ECO:0000313" key="6">
    <source>
        <dbReference type="EMBL" id="MEL0659256.1"/>
    </source>
</evidence>
<accession>A0ABU9HCA6</accession>
<keyword evidence="1" id="KW-0813">Transport</keyword>
<dbReference type="InterPro" id="IPR044203">
    <property type="entry name" value="GlbO/GLB3-like"/>
</dbReference>
<dbReference type="PANTHER" id="PTHR47366:SF1">
    <property type="entry name" value="TWO-ON-TWO HEMOGLOBIN-3"/>
    <property type="match status" value="1"/>
</dbReference>
<name>A0ABU9HCA6_9GAMM</name>